<dbReference type="Gene3D" id="2.120.10.80">
    <property type="entry name" value="Kelch-type beta propeller"/>
    <property type="match status" value="2"/>
</dbReference>
<dbReference type="PANTHER" id="PTHR46093:SF16">
    <property type="entry name" value="MULTIPLE EGF-LIKE-DOMAINS 8"/>
    <property type="match status" value="1"/>
</dbReference>
<evidence type="ECO:0000256" key="4">
    <source>
        <dbReference type="SAM" id="Phobius"/>
    </source>
</evidence>
<evidence type="ECO:0000256" key="5">
    <source>
        <dbReference type="SAM" id="SignalP"/>
    </source>
</evidence>
<organism evidence="6 7">
    <name type="scientific">Colletotrichum fructicola (strain Nara gc5)</name>
    <name type="common">Anthracnose fungus</name>
    <name type="synonym">Colletotrichum gloeosporioides (strain Nara gc5)</name>
    <dbReference type="NCBI Taxonomy" id="1213859"/>
    <lineage>
        <taxon>Eukaryota</taxon>
        <taxon>Fungi</taxon>
        <taxon>Dikarya</taxon>
        <taxon>Ascomycota</taxon>
        <taxon>Pezizomycotina</taxon>
        <taxon>Sordariomycetes</taxon>
        <taxon>Hypocreomycetidae</taxon>
        <taxon>Glomerellales</taxon>
        <taxon>Glomerellaceae</taxon>
        <taxon>Colletotrichum</taxon>
        <taxon>Colletotrichum gloeosporioides species complex</taxon>
    </lineage>
</organism>
<keyword evidence="1" id="KW-0880">Kelch repeat</keyword>
<feature type="chain" id="PRO_5029910672" evidence="5">
    <location>
        <begin position="19"/>
        <end position="1053"/>
    </location>
</feature>
<sequence length="1053" mass="114855">MRISICLMSWMAIWGALSKPVHFVRRSLCSAAVVGDYVYIDGGEISQTPLNNVSRTDLTGLFREVNSTISISLKTSWITSSVVMNSIPKDSQKLDGQSVWLGPSGNEFYTWSKDTGYYFGGIVRRRSDSYISDWNVSIPTPGLVSYNMTSGEIKNTTSKFGQYGTFKEGSSQFLPFGDAGVLLFLGGQEAPITSREGGWEEIDFSQVTLFDIKGQKWYTQSTTGSKSARRRRFCTTGVLGPNNTFEIFIYGGWSSNQDVFSDVYVLSVPGFRFFKAGDSSTPRYDQACVVVGRRQMLSIGGLSTLDYIQRWTQPDPWPYGLGVFDLTEMRWKDGYSADEAAYESPEIVKQWYEGGGQNNVSWANEDVKLLFLKPSQDELPSPGPSATPDRNGTSNDGDESRSSSPPAGTIAGAVAGGFFGVALLIGLAIVFIKHKKSYAAAPRHPPHDPQATDSMYQKYGSQSTAYGEHNMLGHHQLHGESSPLEMDTSSGRVEVHGHSIPVELSAETIAIGKYVCIDGGEVSQYEGEYNETYSYPSWPVNSTISIGLTEPWDPASVTMKTTPKIRPYMLNGQAIWKDPTSNAFFTWGGWKGTSTPWDKKILRFTADDTGEGNWQDITPPNLLAIARTREGAFSQSKNVGYYFGGYTSQGTDADFDNGSQPSNSTLGNISVEGRPAPGLVYFDMRSGEMRNISSSRFGKYGTFKGGSLQFVPFGPEGLLVVLGGWEAPVSATRFSIWDAMAFDKISVYDPHGDEWYHQQTTGDVPFRKEKFCTTGAPGPNNTYEIFIYGGRETNTFATSNEVHILSLPGFNFFKADNKSLSTQRADHACTVIGGRQMLSVGGLLPETFIGKRFSTPDPWPLGLGIFDMTELRWTNRYDPNAGGYDSPKVVKDWYSQGNVANWVSPELKALFSQWSPNATASEVGLPGDTEPQPSGPNIGAIVGGAVGGVAALVLVAGLVLFFRRRRKRQVAAAPQDSSPSSKFGSVGTAYTAPTFTEIDEAGSNNLSELPGNHGVPTFTETHEADSNNLLELPANYGVPAGSHGPLSRHEMAA</sequence>
<feature type="region of interest" description="Disordered" evidence="3">
    <location>
        <begin position="375"/>
        <end position="408"/>
    </location>
</feature>
<feature type="signal peptide" evidence="5">
    <location>
        <begin position="1"/>
        <end position="18"/>
    </location>
</feature>
<keyword evidence="4" id="KW-0472">Membrane</keyword>
<evidence type="ECO:0000313" key="7">
    <source>
        <dbReference type="Proteomes" id="UP000011096"/>
    </source>
</evidence>
<dbReference type="InParanoid" id="A0A7J6JDD5"/>
<reference evidence="6 7" key="2">
    <citation type="submission" date="2020-04" db="EMBL/GenBank/DDBJ databases">
        <title>Genome sequencing and assembly of multiple isolates from the Colletotrichum gloeosporioides species complex.</title>
        <authorList>
            <person name="Gan P."/>
            <person name="Shirasu K."/>
        </authorList>
    </citation>
    <scope>NUCLEOTIDE SEQUENCE [LARGE SCALE GENOMIC DNA]</scope>
    <source>
        <strain evidence="6 7">Nara gc5</strain>
    </source>
</reference>
<dbReference type="AlphaFoldDB" id="A0A7J6JDD5"/>
<keyword evidence="5" id="KW-0732">Signal</keyword>
<keyword evidence="7" id="KW-1185">Reference proteome</keyword>
<dbReference type="RefSeq" id="XP_066009295.1">
    <property type="nucleotide sequence ID" value="XM_066151148.1"/>
</dbReference>
<evidence type="ECO:0000256" key="3">
    <source>
        <dbReference type="SAM" id="MobiDB-lite"/>
    </source>
</evidence>
<keyword evidence="2" id="KW-0677">Repeat</keyword>
<dbReference type="EMBL" id="ANPB02000002">
    <property type="protein sequence ID" value="KAF4488082.1"/>
    <property type="molecule type" value="Genomic_DNA"/>
</dbReference>
<dbReference type="InterPro" id="IPR011043">
    <property type="entry name" value="Gal_Oxase/kelch_b-propeller"/>
</dbReference>
<proteinExistence type="predicted"/>
<evidence type="ECO:0000313" key="6">
    <source>
        <dbReference type="EMBL" id="KAF4488082.1"/>
    </source>
</evidence>
<feature type="transmembrane region" description="Helical" evidence="4">
    <location>
        <begin position="938"/>
        <end position="962"/>
    </location>
</feature>
<dbReference type="InterPro" id="IPR015915">
    <property type="entry name" value="Kelch-typ_b-propeller"/>
</dbReference>
<dbReference type="Proteomes" id="UP000011096">
    <property type="component" value="Unassembled WGS sequence"/>
</dbReference>
<name>A0A7J6JDD5_COLFN</name>
<evidence type="ECO:0000256" key="2">
    <source>
        <dbReference type="ARBA" id="ARBA00022737"/>
    </source>
</evidence>
<reference evidence="6 7" key="1">
    <citation type="submission" date="2012-08" db="EMBL/GenBank/DDBJ databases">
        <authorList>
            <person name="Gan P.H.P."/>
            <person name="Ikeda K."/>
            <person name="Irieda H."/>
            <person name="Narusaka M."/>
            <person name="O'Connell R.J."/>
            <person name="Narusaka Y."/>
            <person name="Takano Y."/>
            <person name="Kubo Y."/>
            <person name="Shirasu K."/>
        </authorList>
    </citation>
    <scope>NUCLEOTIDE SEQUENCE [LARGE SCALE GENOMIC DNA]</scope>
    <source>
        <strain evidence="6 7">Nara gc5</strain>
    </source>
</reference>
<dbReference type="GeneID" id="43617882"/>
<dbReference type="OrthoDB" id="540004at2759"/>
<dbReference type="SUPFAM" id="SSF50965">
    <property type="entry name" value="Galactose oxidase, central domain"/>
    <property type="match status" value="2"/>
</dbReference>
<dbReference type="PANTHER" id="PTHR46093">
    <property type="entry name" value="ACYL-COA-BINDING DOMAIN-CONTAINING PROTEIN 5"/>
    <property type="match status" value="1"/>
</dbReference>
<keyword evidence="4" id="KW-1133">Transmembrane helix</keyword>
<comment type="caution">
    <text evidence="6">The sequence shown here is derived from an EMBL/GenBank/DDBJ whole genome shotgun (WGS) entry which is preliminary data.</text>
</comment>
<accession>A0A7J6JDD5</accession>
<evidence type="ECO:0000256" key="1">
    <source>
        <dbReference type="ARBA" id="ARBA00022441"/>
    </source>
</evidence>
<gene>
    <name evidence="6" type="ORF">CGGC5_v003588</name>
</gene>
<protein>
    <submittedName>
        <fullName evidence="6">Kelch repeat-containing protein</fullName>
    </submittedName>
</protein>
<keyword evidence="4" id="KW-0812">Transmembrane</keyword>